<name>A0ABP4TC59_9ACTN</name>
<dbReference type="Proteomes" id="UP001500064">
    <property type="component" value="Unassembled WGS sequence"/>
</dbReference>
<accession>A0ABP4TC59</accession>
<evidence type="ECO:0000313" key="2">
    <source>
        <dbReference type="Proteomes" id="UP001500064"/>
    </source>
</evidence>
<dbReference type="EMBL" id="BAAAMU010000145">
    <property type="protein sequence ID" value="GAA1685602.1"/>
    <property type="molecule type" value="Genomic_DNA"/>
</dbReference>
<protein>
    <submittedName>
        <fullName evidence="1">Uncharacterized protein</fullName>
    </submittedName>
</protein>
<gene>
    <name evidence="1" type="ORF">GCM10009733_097850</name>
</gene>
<proteinExistence type="predicted"/>
<organism evidence="1 2">
    <name type="scientific">Nonomuraea maheshkhaliensis</name>
    <dbReference type="NCBI Taxonomy" id="419590"/>
    <lineage>
        <taxon>Bacteria</taxon>
        <taxon>Bacillati</taxon>
        <taxon>Actinomycetota</taxon>
        <taxon>Actinomycetes</taxon>
        <taxon>Streptosporangiales</taxon>
        <taxon>Streptosporangiaceae</taxon>
        <taxon>Nonomuraea</taxon>
    </lineage>
</organism>
<reference evidence="2" key="1">
    <citation type="journal article" date="2019" name="Int. J. Syst. Evol. Microbiol.">
        <title>The Global Catalogue of Microorganisms (GCM) 10K type strain sequencing project: providing services to taxonomists for standard genome sequencing and annotation.</title>
        <authorList>
            <consortium name="The Broad Institute Genomics Platform"/>
            <consortium name="The Broad Institute Genome Sequencing Center for Infectious Disease"/>
            <person name="Wu L."/>
            <person name="Ma J."/>
        </authorList>
    </citation>
    <scope>NUCLEOTIDE SEQUENCE [LARGE SCALE GENOMIC DNA]</scope>
    <source>
        <strain evidence="2">JCM 13929</strain>
    </source>
</reference>
<comment type="caution">
    <text evidence="1">The sequence shown here is derived from an EMBL/GenBank/DDBJ whole genome shotgun (WGS) entry which is preliminary data.</text>
</comment>
<keyword evidence="2" id="KW-1185">Reference proteome</keyword>
<evidence type="ECO:0000313" key="1">
    <source>
        <dbReference type="EMBL" id="GAA1685602.1"/>
    </source>
</evidence>
<sequence>MKLRADLAKATLKELNELAAASSPQMVITANTSKPAFRS</sequence>